<reference evidence="9" key="1">
    <citation type="journal article" date="2020" name="mSystems">
        <title>Genome- and Community-Level Interaction Insights into Carbon Utilization and Element Cycling Functions of Hydrothermarchaeota in Hydrothermal Sediment.</title>
        <authorList>
            <person name="Zhou Z."/>
            <person name="Liu Y."/>
            <person name="Xu W."/>
            <person name="Pan J."/>
            <person name="Luo Z.H."/>
            <person name="Li M."/>
        </authorList>
    </citation>
    <scope>NUCLEOTIDE SEQUENCE [LARGE SCALE GENOMIC DNA]</scope>
    <source>
        <strain evidence="9">SpSt-488</strain>
    </source>
</reference>
<feature type="domain" description="S1 motif" evidence="8">
    <location>
        <begin position="128"/>
        <end position="197"/>
    </location>
</feature>
<dbReference type="FunFam" id="2.40.50.140:FF:000011">
    <property type="entry name" value="30S ribosomal protein S1"/>
    <property type="match status" value="2"/>
</dbReference>
<dbReference type="PANTHER" id="PTHR10724">
    <property type="entry name" value="30S RIBOSOMAL PROTEIN S1"/>
    <property type="match status" value="1"/>
</dbReference>
<gene>
    <name evidence="9" type="primary">rpsA</name>
    <name evidence="9" type="ORF">ENS41_06535</name>
</gene>
<dbReference type="GO" id="GO:0003729">
    <property type="term" value="F:mRNA binding"/>
    <property type="evidence" value="ECO:0007669"/>
    <property type="project" value="TreeGrafter"/>
</dbReference>
<dbReference type="CDD" id="cd05687">
    <property type="entry name" value="S1_RPS1_repeat_ec1_hs1"/>
    <property type="match status" value="1"/>
</dbReference>
<evidence type="ECO:0000256" key="6">
    <source>
        <dbReference type="PIRNR" id="PIRNR002111"/>
    </source>
</evidence>
<keyword evidence="5 6" id="KW-0687">Ribonucleoprotein</keyword>
<accession>A0A7C4GDJ0</accession>
<evidence type="ECO:0000256" key="4">
    <source>
        <dbReference type="ARBA" id="ARBA00022980"/>
    </source>
</evidence>
<name>A0A7C4GDJ0_UNCW3</name>
<feature type="domain" description="S1 motif" evidence="8">
    <location>
        <begin position="390"/>
        <end position="460"/>
    </location>
</feature>
<dbReference type="NCBIfam" id="TIGR00717">
    <property type="entry name" value="rpsA"/>
    <property type="match status" value="1"/>
</dbReference>
<keyword evidence="3 6" id="KW-0694">RNA-binding</keyword>
<dbReference type="Gene3D" id="2.40.50.140">
    <property type="entry name" value="Nucleic acid-binding proteins"/>
    <property type="match status" value="6"/>
</dbReference>
<sequence>MAAYENRDLNGPETTADQGAAPADKSAAAADRLLTMAELYERSFPTYREGEIVTGTIIKKLPTAVLVDIGLKAEGVLPLEEFRNPADVREGQEVKVYLDSREDREGFPVISKKKADFQLAWETIKQKSESAEGVPAVVLRRVKGGLAVEVLGLDAFLPGSQVDLRPVPNLDDMIGRQIEVKILSVNWYKKNIVVSRRALLEERQEQIRRDLFTRIGVGDAIDGTVKTITDFGAFVDIGGVDALLHISDLAWNKVVHPSEVVSVGDQLKVKVLSADPNTGRITVGLKQLQPHPWERVEEKYPIGSRVRGRVTTLAEYGAFVELEKGIEGLVHISEMSWTKSVHHPSQLLQVDDEIETVVLNIDKENRRISLGLKQTQPDPWSLIDERYHVGQRVEGRVKALKDFGAFVEIEEGIEGLIHTADISWTKRIRHPREELKKGQKVETIILDVDKENRRITLGLKQTQEDPFYRLSRELHEGDVVKARVLDLPKPGVVVALEYGIEGFVPLSHLARGGKKARDNYQIGEELELKVIKVDAEHRRIALSERALAAPAHEFGEEDVEYPEEPLSDRFTFGDHLRDTDDE</sequence>
<dbReference type="SUPFAM" id="SSF50249">
    <property type="entry name" value="Nucleic acid-binding proteins"/>
    <property type="match status" value="6"/>
</dbReference>
<feature type="domain" description="S1 motif" evidence="8">
    <location>
        <begin position="50"/>
        <end position="113"/>
    </location>
</feature>
<dbReference type="InterPro" id="IPR000110">
    <property type="entry name" value="Ribosomal_bS1"/>
</dbReference>
<dbReference type="PROSITE" id="PS50126">
    <property type="entry name" value="S1"/>
    <property type="match status" value="6"/>
</dbReference>
<comment type="similarity">
    <text evidence="1 6">Belongs to the bacterial ribosomal protein bS1 family.</text>
</comment>
<evidence type="ECO:0000256" key="2">
    <source>
        <dbReference type="ARBA" id="ARBA00022737"/>
    </source>
</evidence>
<dbReference type="GO" id="GO:0022627">
    <property type="term" value="C:cytosolic small ribosomal subunit"/>
    <property type="evidence" value="ECO:0007669"/>
    <property type="project" value="TreeGrafter"/>
</dbReference>
<evidence type="ECO:0000256" key="7">
    <source>
        <dbReference type="SAM" id="MobiDB-lite"/>
    </source>
</evidence>
<dbReference type="InterPro" id="IPR003029">
    <property type="entry name" value="S1_domain"/>
</dbReference>
<dbReference type="PIRSF" id="PIRSF002111">
    <property type="entry name" value="RpsA"/>
    <property type="match status" value="1"/>
</dbReference>
<proteinExistence type="inferred from homology"/>
<dbReference type="InterPro" id="IPR050437">
    <property type="entry name" value="Ribos_protein_bS1-like"/>
</dbReference>
<feature type="compositionally biased region" description="Basic and acidic residues" evidence="7">
    <location>
        <begin position="1"/>
        <end position="10"/>
    </location>
</feature>
<evidence type="ECO:0000256" key="3">
    <source>
        <dbReference type="ARBA" id="ARBA00022884"/>
    </source>
</evidence>
<keyword evidence="2" id="KW-0677">Repeat</keyword>
<evidence type="ECO:0000256" key="1">
    <source>
        <dbReference type="ARBA" id="ARBA00006767"/>
    </source>
</evidence>
<evidence type="ECO:0000259" key="8">
    <source>
        <dbReference type="PROSITE" id="PS50126"/>
    </source>
</evidence>
<feature type="domain" description="S1 motif" evidence="8">
    <location>
        <begin position="477"/>
        <end position="545"/>
    </location>
</feature>
<dbReference type="CDD" id="cd05688">
    <property type="entry name" value="S1_RPS1_repeat_ec3"/>
    <property type="match status" value="1"/>
</dbReference>
<dbReference type="PRINTS" id="PR00681">
    <property type="entry name" value="RIBOSOMALS1"/>
</dbReference>
<dbReference type="CDD" id="cd04465">
    <property type="entry name" value="S1_RPS1_repeat_ec2_hs2"/>
    <property type="match status" value="1"/>
</dbReference>
<dbReference type="GO" id="GO:0006412">
    <property type="term" value="P:translation"/>
    <property type="evidence" value="ECO:0007669"/>
    <property type="project" value="InterPro"/>
</dbReference>
<comment type="function">
    <text evidence="6">Binds mRNA; thus facilitating recognition of the initiation point. It is needed to translate mRNA with a short Shine-Dalgarno (SD) purine-rich sequence.</text>
</comment>
<dbReference type="PANTHER" id="PTHR10724:SF7">
    <property type="entry name" value="SMALL RIBOSOMAL SUBUNIT PROTEIN BS1C"/>
    <property type="match status" value="1"/>
</dbReference>
<dbReference type="GO" id="GO:0003735">
    <property type="term" value="F:structural constituent of ribosome"/>
    <property type="evidence" value="ECO:0007669"/>
    <property type="project" value="InterPro"/>
</dbReference>
<dbReference type="AlphaFoldDB" id="A0A7C4GDJ0"/>
<dbReference type="InterPro" id="IPR035104">
    <property type="entry name" value="Ribosomal_protein_S1-like"/>
</dbReference>
<dbReference type="EMBL" id="DSUT01000140">
    <property type="protein sequence ID" value="HGK28596.1"/>
    <property type="molecule type" value="Genomic_DNA"/>
</dbReference>
<feature type="region of interest" description="Disordered" evidence="7">
    <location>
        <begin position="1"/>
        <end position="24"/>
    </location>
</feature>
<dbReference type="SMART" id="SM00316">
    <property type="entry name" value="S1"/>
    <property type="match status" value="6"/>
</dbReference>
<dbReference type="InterPro" id="IPR012340">
    <property type="entry name" value="NA-bd_OB-fold"/>
</dbReference>
<feature type="domain" description="S1 motif" evidence="8">
    <location>
        <begin position="303"/>
        <end position="373"/>
    </location>
</feature>
<keyword evidence="4 6" id="KW-0689">Ribosomal protein</keyword>
<feature type="domain" description="S1 motif" evidence="8">
    <location>
        <begin position="218"/>
        <end position="286"/>
    </location>
</feature>
<dbReference type="Pfam" id="PF00575">
    <property type="entry name" value="S1"/>
    <property type="match status" value="6"/>
</dbReference>
<protein>
    <recommendedName>
        <fullName evidence="6">30S ribosomal protein S1</fullName>
    </recommendedName>
</protein>
<evidence type="ECO:0000256" key="5">
    <source>
        <dbReference type="ARBA" id="ARBA00023274"/>
    </source>
</evidence>
<comment type="caution">
    <text evidence="9">The sequence shown here is derived from an EMBL/GenBank/DDBJ whole genome shotgun (WGS) entry which is preliminary data.</text>
</comment>
<organism evidence="9">
    <name type="scientific">candidate division WOR-3 bacterium</name>
    <dbReference type="NCBI Taxonomy" id="2052148"/>
    <lineage>
        <taxon>Bacteria</taxon>
        <taxon>Bacteria division WOR-3</taxon>
    </lineage>
</organism>
<evidence type="ECO:0000313" key="9">
    <source>
        <dbReference type="EMBL" id="HGK28596.1"/>
    </source>
</evidence>